<dbReference type="PATRIC" id="fig|1423734.3.peg.2677"/>
<sequence length="180" mass="19635">MVVRKIPPKKTKEEIFMVDKVAHNTLELTKIAVVAALYVAVTLLIAPLSYGAIQLRLAEGFNHLAVFNKRYIIALTIGCALANIVSPLGIIDIIFGSLGTLVMTSLSYFIAKRFKSVAARLMTSTIICTLMTFSVALELMVVNKLPFWPTYGTVALGEFVSLLIGAVVIYVVQKRVALSD</sequence>
<dbReference type="eggNOG" id="COG4708">
    <property type="taxonomic scope" value="Bacteria"/>
</dbReference>
<gene>
    <name evidence="2" type="ORF">FC83_GL002641</name>
</gene>
<evidence type="ECO:0000256" key="1">
    <source>
        <dbReference type="SAM" id="Phobius"/>
    </source>
</evidence>
<comment type="caution">
    <text evidence="2">The sequence shown here is derived from an EMBL/GenBank/DDBJ whole genome shotgun (WGS) entry which is preliminary data.</text>
</comment>
<proteinExistence type="predicted"/>
<dbReference type="Proteomes" id="UP000051236">
    <property type="component" value="Unassembled WGS sequence"/>
</dbReference>
<feature type="transmembrane region" description="Helical" evidence="1">
    <location>
        <begin position="94"/>
        <end position="111"/>
    </location>
</feature>
<dbReference type="STRING" id="1423734.FC83_GL002641"/>
<dbReference type="InterPro" id="IPR010387">
    <property type="entry name" value="QueT"/>
</dbReference>
<evidence type="ECO:0008006" key="4">
    <source>
        <dbReference type="Google" id="ProtNLM"/>
    </source>
</evidence>
<dbReference type="Pfam" id="PF06177">
    <property type="entry name" value="QueT"/>
    <property type="match status" value="1"/>
</dbReference>
<keyword evidence="1" id="KW-0472">Membrane</keyword>
<keyword evidence="3" id="KW-1185">Reference proteome</keyword>
<dbReference type="EMBL" id="AZGA01000002">
    <property type="protein sequence ID" value="KRM36764.1"/>
    <property type="molecule type" value="Genomic_DNA"/>
</dbReference>
<feature type="transmembrane region" description="Helical" evidence="1">
    <location>
        <begin position="123"/>
        <end position="142"/>
    </location>
</feature>
<evidence type="ECO:0000313" key="3">
    <source>
        <dbReference type="Proteomes" id="UP000051236"/>
    </source>
</evidence>
<feature type="transmembrane region" description="Helical" evidence="1">
    <location>
        <begin position="71"/>
        <end position="88"/>
    </location>
</feature>
<dbReference type="PANTHER" id="PTHR40044:SF1">
    <property type="entry name" value="INTEGRAL MEMBRANE PROTEIN"/>
    <property type="match status" value="1"/>
</dbReference>
<accession>A0A0R1YD02</accession>
<dbReference type="AlphaFoldDB" id="A0A0R1YD02"/>
<dbReference type="PANTHER" id="PTHR40044">
    <property type="entry name" value="INTEGRAL MEMBRANE PROTEIN-RELATED"/>
    <property type="match status" value="1"/>
</dbReference>
<name>A0A0R1YD02_9LACO</name>
<protein>
    <recommendedName>
        <fullName evidence="4">QueT transporter family protein</fullName>
    </recommendedName>
</protein>
<organism evidence="2 3">
    <name type="scientific">Agrilactobacillus composti DSM 18527 = JCM 14202</name>
    <dbReference type="NCBI Taxonomy" id="1423734"/>
    <lineage>
        <taxon>Bacteria</taxon>
        <taxon>Bacillati</taxon>
        <taxon>Bacillota</taxon>
        <taxon>Bacilli</taxon>
        <taxon>Lactobacillales</taxon>
        <taxon>Lactobacillaceae</taxon>
        <taxon>Agrilactobacillus</taxon>
    </lineage>
</organism>
<feature type="transmembrane region" description="Helical" evidence="1">
    <location>
        <begin position="31"/>
        <end position="50"/>
    </location>
</feature>
<dbReference type="PIRSF" id="PIRSF031501">
    <property type="entry name" value="QueT"/>
    <property type="match status" value="1"/>
</dbReference>
<feature type="transmembrane region" description="Helical" evidence="1">
    <location>
        <begin position="148"/>
        <end position="172"/>
    </location>
</feature>
<reference evidence="2 3" key="1">
    <citation type="journal article" date="2015" name="Genome Announc.">
        <title>Expanding the biotechnology potential of lactobacilli through comparative genomics of 213 strains and associated genera.</title>
        <authorList>
            <person name="Sun Z."/>
            <person name="Harris H.M."/>
            <person name="McCann A."/>
            <person name="Guo C."/>
            <person name="Argimon S."/>
            <person name="Zhang W."/>
            <person name="Yang X."/>
            <person name="Jeffery I.B."/>
            <person name="Cooney J.C."/>
            <person name="Kagawa T.F."/>
            <person name="Liu W."/>
            <person name="Song Y."/>
            <person name="Salvetti E."/>
            <person name="Wrobel A."/>
            <person name="Rasinkangas P."/>
            <person name="Parkhill J."/>
            <person name="Rea M.C."/>
            <person name="O'Sullivan O."/>
            <person name="Ritari J."/>
            <person name="Douillard F.P."/>
            <person name="Paul Ross R."/>
            <person name="Yang R."/>
            <person name="Briner A.E."/>
            <person name="Felis G.E."/>
            <person name="de Vos W.M."/>
            <person name="Barrangou R."/>
            <person name="Klaenhammer T.R."/>
            <person name="Caufield P.W."/>
            <person name="Cui Y."/>
            <person name="Zhang H."/>
            <person name="O'Toole P.W."/>
        </authorList>
    </citation>
    <scope>NUCLEOTIDE SEQUENCE [LARGE SCALE GENOMIC DNA]</scope>
    <source>
        <strain evidence="2 3">DSM 18527</strain>
    </source>
</reference>
<keyword evidence="1" id="KW-1133">Transmembrane helix</keyword>
<keyword evidence="1" id="KW-0812">Transmembrane</keyword>
<evidence type="ECO:0000313" key="2">
    <source>
        <dbReference type="EMBL" id="KRM36764.1"/>
    </source>
</evidence>